<keyword evidence="7" id="KW-0805">Transcription regulation</keyword>
<evidence type="ECO:0000313" key="14">
    <source>
        <dbReference type="EMBL" id="TNV82398.1"/>
    </source>
</evidence>
<feature type="domain" description="C2H2-type" evidence="13">
    <location>
        <begin position="405"/>
        <end position="436"/>
    </location>
</feature>
<dbReference type="OrthoDB" id="654211at2759"/>
<keyword evidence="3" id="KW-0479">Metal-binding</keyword>
<evidence type="ECO:0000256" key="7">
    <source>
        <dbReference type="ARBA" id="ARBA00023015"/>
    </source>
</evidence>
<evidence type="ECO:0000259" key="13">
    <source>
        <dbReference type="PROSITE" id="PS50157"/>
    </source>
</evidence>
<keyword evidence="4" id="KW-0677">Repeat</keyword>
<evidence type="ECO:0000256" key="4">
    <source>
        <dbReference type="ARBA" id="ARBA00022737"/>
    </source>
</evidence>
<dbReference type="InterPro" id="IPR036236">
    <property type="entry name" value="Znf_C2H2_sf"/>
</dbReference>
<dbReference type="Proteomes" id="UP000785679">
    <property type="component" value="Unassembled WGS sequence"/>
</dbReference>
<evidence type="ECO:0000256" key="2">
    <source>
        <dbReference type="ARBA" id="ARBA00004123"/>
    </source>
</evidence>
<accession>A0A8J8T5S4</accession>
<feature type="compositionally biased region" description="Acidic residues" evidence="12">
    <location>
        <begin position="261"/>
        <end position="274"/>
    </location>
</feature>
<keyword evidence="15" id="KW-1185">Reference proteome</keyword>
<dbReference type="AlphaFoldDB" id="A0A8J8T5S4"/>
<evidence type="ECO:0000256" key="6">
    <source>
        <dbReference type="ARBA" id="ARBA00022833"/>
    </source>
</evidence>
<name>A0A8J8T5S4_HALGN</name>
<proteinExistence type="predicted"/>
<dbReference type="SMART" id="SM00355">
    <property type="entry name" value="ZnF_C2H2"/>
    <property type="match status" value="3"/>
</dbReference>
<evidence type="ECO:0000256" key="12">
    <source>
        <dbReference type="SAM" id="MobiDB-lite"/>
    </source>
</evidence>
<dbReference type="Pfam" id="PF00096">
    <property type="entry name" value="zf-C2H2"/>
    <property type="match status" value="2"/>
</dbReference>
<feature type="compositionally biased region" description="Polar residues" evidence="12">
    <location>
        <begin position="222"/>
        <end position="239"/>
    </location>
</feature>
<sequence length="510" mass="58226">MQKPIHYKVEGDFNALMSPTAHSTCHSSLQNTPSLQGQQALSSLINCAQLSFSLLQNPTVQFAPLRHNQAAKTLEVSQGERERYEFAPRLPSVSRALNFQSNGSPPRIIERQNCQTSFQQSFLQQEEQGFKRFTQQSSPQAKVFAPRVLVNNLTQVCSAPVSERFSLLLNHINSMTPLEQTSSEKQQANQEIIIQPQFSTIADISHGFNQIENLNPRDFASSITGSKSTNFGSERSGNVESPKKDMPLKVPCSENIPDYEQPMDDPTLSEEMSDEEYVPNIKRKGIKSKTKKQTEIKSSVKQDFCQEPQEWEEDKSCDSDYSNDANEEAYFKCHSSSYQLALAGELLGDCCIFKDMPFSLPVDVKIVSTADLTKISKATASSFRIFTFKNPKSKRMMKILKCDHPKCVAQSGSSRRFFRKWHNFYDHLRIHTGERPFKCTVPGCTLSFTQKANLNKHMEVHNGVKRFACHLCERKFFTNFNLNSHLETHRRRQLKEQEVIQRLRRGITRM</sequence>
<evidence type="ECO:0000256" key="11">
    <source>
        <dbReference type="PROSITE-ProRule" id="PRU00042"/>
    </source>
</evidence>
<dbReference type="GO" id="GO:0008270">
    <property type="term" value="F:zinc ion binding"/>
    <property type="evidence" value="ECO:0007669"/>
    <property type="project" value="UniProtKB-KW"/>
</dbReference>
<dbReference type="GO" id="GO:0000978">
    <property type="term" value="F:RNA polymerase II cis-regulatory region sequence-specific DNA binding"/>
    <property type="evidence" value="ECO:0007669"/>
    <property type="project" value="TreeGrafter"/>
</dbReference>
<organism evidence="14 15">
    <name type="scientific">Halteria grandinella</name>
    <dbReference type="NCBI Taxonomy" id="5974"/>
    <lineage>
        <taxon>Eukaryota</taxon>
        <taxon>Sar</taxon>
        <taxon>Alveolata</taxon>
        <taxon>Ciliophora</taxon>
        <taxon>Intramacronucleata</taxon>
        <taxon>Spirotrichea</taxon>
        <taxon>Stichotrichia</taxon>
        <taxon>Sporadotrichida</taxon>
        <taxon>Halteriidae</taxon>
        <taxon>Halteria</taxon>
    </lineage>
</organism>
<dbReference type="GO" id="GO:0000981">
    <property type="term" value="F:DNA-binding transcription factor activity, RNA polymerase II-specific"/>
    <property type="evidence" value="ECO:0007669"/>
    <property type="project" value="TreeGrafter"/>
</dbReference>
<keyword evidence="5 11" id="KW-0863">Zinc-finger</keyword>
<evidence type="ECO:0000256" key="3">
    <source>
        <dbReference type="ARBA" id="ARBA00022723"/>
    </source>
</evidence>
<reference evidence="14" key="1">
    <citation type="submission" date="2019-06" db="EMBL/GenBank/DDBJ databases">
        <authorList>
            <person name="Zheng W."/>
        </authorList>
    </citation>
    <scope>NUCLEOTIDE SEQUENCE</scope>
    <source>
        <strain evidence="14">QDHG01</strain>
    </source>
</reference>
<feature type="region of interest" description="Disordered" evidence="12">
    <location>
        <begin position="222"/>
        <end position="274"/>
    </location>
</feature>
<evidence type="ECO:0000256" key="5">
    <source>
        <dbReference type="ARBA" id="ARBA00022771"/>
    </source>
</evidence>
<keyword evidence="9" id="KW-0804">Transcription</keyword>
<dbReference type="PROSITE" id="PS50157">
    <property type="entry name" value="ZINC_FINGER_C2H2_2"/>
    <property type="match status" value="3"/>
</dbReference>
<keyword evidence="8" id="KW-0238">DNA-binding</keyword>
<feature type="domain" description="C2H2-type" evidence="13">
    <location>
        <begin position="437"/>
        <end position="466"/>
    </location>
</feature>
<dbReference type="Gene3D" id="3.30.160.60">
    <property type="entry name" value="Classic Zinc Finger"/>
    <property type="match status" value="2"/>
</dbReference>
<dbReference type="InterPro" id="IPR013087">
    <property type="entry name" value="Znf_C2H2_type"/>
</dbReference>
<evidence type="ECO:0000313" key="15">
    <source>
        <dbReference type="Proteomes" id="UP000785679"/>
    </source>
</evidence>
<comment type="function">
    <text evidence="1">May be involved in transcriptional regulation.</text>
</comment>
<dbReference type="GO" id="GO:0005634">
    <property type="term" value="C:nucleus"/>
    <property type="evidence" value="ECO:0007669"/>
    <property type="project" value="UniProtKB-SubCell"/>
</dbReference>
<feature type="domain" description="C2H2-type" evidence="13">
    <location>
        <begin position="467"/>
        <end position="494"/>
    </location>
</feature>
<keyword evidence="6" id="KW-0862">Zinc</keyword>
<dbReference type="EMBL" id="RRYP01005005">
    <property type="protein sequence ID" value="TNV82398.1"/>
    <property type="molecule type" value="Genomic_DNA"/>
</dbReference>
<comment type="subcellular location">
    <subcellularLocation>
        <location evidence="2">Nucleus</location>
    </subcellularLocation>
</comment>
<evidence type="ECO:0000256" key="1">
    <source>
        <dbReference type="ARBA" id="ARBA00003767"/>
    </source>
</evidence>
<evidence type="ECO:0000256" key="10">
    <source>
        <dbReference type="ARBA" id="ARBA00023242"/>
    </source>
</evidence>
<evidence type="ECO:0000256" key="8">
    <source>
        <dbReference type="ARBA" id="ARBA00023125"/>
    </source>
</evidence>
<evidence type="ECO:0000256" key="9">
    <source>
        <dbReference type="ARBA" id="ARBA00023163"/>
    </source>
</evidence>
<dbReference type="PANTHER" id="PTHR23235:SF142">
    <property type="entry name" value="ZINC FINGER PROTEIN 384"/>
    <property type="match status" value="1"/>
</dbReference>
<protein>
    <recommendedName>
        <fullName evidence="13">C2H2-type domain-containing protein</fullName>
    </recommendedName>
</protein>
<gene>
    <name evidence="14" type="ORF">FGO68_gene1046</name>
</gene>
<dbReference type="PANTHER" id="PTHR23235">
    <property type="entry name" value="KRUEPPEL-LIKE TRANSCRIPTION FACTOR"/>
    <property type="match status" value="1"/>
</dbReference>
<keyword evidence="10" id="KW-0539">Nucleus</keyword>
<dbReference type="SUPFAM" id="SSF57667">
    <property type="entry name" value="beta-beta-alpha zinc fingers"/>
    <property type="match status" value="1"/>
</dbReference>
<dbReference type="PROSITE" id="PS00028">
    <property type="entry name" value="ZINC_FINGER_C2H2_1"/>
    <property type="match status" value="2"/>
</dbReference>
<dbReference type="FunFam" id="3.30.160.60:FF:000097">
    <property type="entry name" value="Zinc finger protein"/>
    <property type="match status" value="1"/>
</dbReference>
<comment type="caution">
    <text evidence="14">The sequence shown here is derived from an EMBL/GenBank/DDBJ whole genome shotgun (WGS) entry which is preliminary data.</text>
</comment>